<evidence type="ECO:0000313" key="24">
    <source>
        <dbReference type="Proteomes" id="UP000046392"/>
    </source>
</evidence>
<dbReference type="Gene3D" id="3.40.50.150">
    <property type="entry name" value="Vaccinia Virus protein VP39"/>
    <property type="match status" value="1"/>
</dbReference>
<evidence type="ECO:0000256" key="8">
    <source>
        <dbReference type="ARBA" id="ARBA00022679"/>
    </source>
</evidence>
<evidence type="ECO:0000256" key="17">
    <source>
        <dbReference type="ARBA" id="ARBA00049075"/>
    </source>
</evidence>
<dbReference type="GO" id="GO:0071164">
    <property type="term" value="F:RNA cap trimethylguanosine synthase activity"/>
    <property type="evidence" value="ECO:0007669"/>
    <property type="project" value="TreeGrafter"/>
</dbReference>
<dbReference type="GO" id="GO:0005730">
    <property type="term" value="C:nucleolus"/>
    <property type="evidence" value="ECO:0007669"/>
    <property type="project" value="UniProtKB-SubCell"/>
</dbReference>
<keyword evidence="6" id="KW-0597">Phosphoprotein</keyword>
<evidence type="ECO:0000256" key="20">
    <source>
        <dbReference type="ARBA" id="ARBA00064494"/>
    </source>
</evidence>
<evidence type="ECO:0000256" key="14">
    <source>
        <dbReference type="ARBA" id="ARBA00047418"/>
    </source>
</evidence>
<name>A0A0N5CEQ7_STREA</name>
<comment type="function">
    <text evidence="19">Catalyzes the 2 serial methylation steps for the conversion of the 7-monomethylguanosine (m(7)G) caps of snRNAs and snoRNAs to a 2,2,7-trimethylguanosine (m(2,2,7)G) cap structure. The enzyme is specific for guanine, and N7 methylation must precede N2 methylation. Hypermethylation of the m7G cap of U snRNAs leads to their concentration in nuclear foci, their colocalization with coilin and the formation of canonical Cajal bodies (CBs). Plays a role in transcriptional regulation.</text>
</comment>
<keyword evidence="10" id="KW-0805">Transcription regulation</keyword>
<keyword evidence="11" id="KW-0804">Transcription</keyword>
<feature type="region of interest" description="Disordered" evidence="23">
    <location>
        <begin position="315"/>
        <end position="334"/>
    </location>
</feature>
<evidence type="ECO:0000256" key="3">
    <source>
        <dbReference type="ARBA" id="ARBA00004604"/>
    </source>
</evidence>
<evidence type="ECO:0000256" key="21">
    <source>
        <dbReference type="ARBA" id="ARBA00079339"/>
    </source>
</evidence>
<dbReference type="FunFam" id="3.40.50.150:FF:000066">
    <property type="entry name" value="Trimethylguanosine synthase 1"/>
    <property type="match status" value="1"/>
</dbReference>
<evidence type="ECO:0000256" key="1">
    <source>
        <dbReference type="ARBA" id="ARBA00004408"/>
    </source>
</evidence>
<comment type="subunit">
    <text evidence="20">May form homooligomers. Interacts with CREBBP/CBP, EED/WAIT1, EP300/P300, NCOA6/PRIP, PPARBP/PBP and SMN.</text>
</comment>
<evidence type="ECO:0000256" key="19">
    <source>
        <dbReference type="ARBA" id="ARBA00057179"/>
    </source>
</evidence>
<dbReference type="SUPFAM" id="SSF53335">
    <property type="entry name" value="S-adenosyl-L-methionine-dependent methyltransferases"/>
    <property type="match status" value="1"/>
</dbReference>
<dbReference type="STRING" id="174720.A0A0N5CEQ7"/>
<keyword evidence="7" id="KW-0489">Methyltransferase</keyword>
<evidence type="ECO:0000256" key="6">
    <source>
        <dbReference type="ARBA" id="ARBA00022553"/>
    </source>
</evidence>
<dbReference type="PANTHER" id="PTHR14741">
    <property type="entry name" value="S-ADENOSYLMETHIONINE-DEPENDENT METHYLTRANSFERASE RELATED"/>
    <property type="match status" value="1"/>
</dbReference>
<evidence type="ECO:0000313" key="25">
    <source>
        <dbReference type="WBParaSite" id="SPAL_0001634400.1"/>
    </source>
</evidence>
<evidence type="ECO:0000256" key="15">
    <source>
        <dbReference type="ARBA" id="ARBA00048740"/>
    </source>
</evidence>
<keyword evidence="9" id="KW-0949">S-adenosyl-L-methionine</keyword>
<comment type="catalytic activity">
    <reaction evidence="17">
        <text>a 5'-end (N(7)-methyl 5'-triphosphoguanosine)-ribonucleoside in snRNA + S-adenosyl-L-methionine = a 5'-end (N(2),N(7)-dimethyl 5'-triphosphoguanosine)-ribonucleoside in snRNA + S-adenosyl-L-homocysteine + H(+)</text>
        <dbReference type="Rhea" id="RHEA:78471"/>
        <dbReference type="Rhea" id="RHEA-COMP:19085"/>
        <dbReference type="Rhea" id="RHEA-COMP:19087"/>
        <dbReference type="ChEBI" id="CHEBI:15378"/>
        <dbReference type="ChEBI" id="CHEBI:57856"/>
        <dbReference type="ChEBI" id="CHEBI:59789"/>
        <dbReference type="ChEBI" id="CHEBI:156461"/>
        <dbReference type="ChEBI" id="CHEBI:172880"/>
    </reaction>
    <physiologicalReaction direction="left-to-right" evidence="17">
        <dbReference type="Rhea" id="RHEA:78472"/>
    </physiologicalReaction>
</comment>
<evidence type="ECO:0000256" key="16">
    <source>
        <dbReference type="ARBA" id="ARBA00048763"/>
    </source>
</evidence>
<evidence type="ECO:0000256" key="11">
    <source>
        <dbReference type="ARBA" id="ARBA00023163"/>
    </source>
</evidence>
<evidence type="ECO:0000256" key="13">
    <source>
        <dbReference type="ARBA" id="ARBA00025783"/>
    </source>
</evidence>
<protein>
    <recommendedName>
        <fullName evidence="4">Trimethylguanosine synthase</fullName>
    </recommendedName>
    <alternativeName>
        <fullName evidence="18">Cap-specific guanine-N(2) methyltransferase</fullName>
    </alternativeName>
    <alternativeName>
        <fullName evidence="21">Nuclear receptor coactivator 6-interacting protein</fullName>
    </alternativeName>
    <alternativeName>
        <fullName evidence="22">PRIP-interacting protein with methyltransferase motif</fullName>
    </alternativeName>
</protein>
<comment type="catalytic activity">
    <reaction evidence="15">
        <text>a 5'-end (N(7)-methyl 5'-triphosphoguanosine)-ribonucleoside in snoRNA + S-adenosyl-L-methionine = a 5'-end (N(2),N(7)-dimethyl 5'-triphosphoguanosine)-ribonucleoside in snoRNA + S-adenosyl-L-homocysteine + H(+)</text>
        <dbReference type="Rhea" id="RHEA:78475"/>
        <dbReference type="Rhea" id="RHEA-COMP:19086"/>
        <dbReference type="Rhea" id="RHEA-COMP:19088"/>
        <dbReference type="ChEBI" id="CHEBI:15378"/>
        <dbReference type="ChEBI" id="CHEBI:57856"/>
        <dbReference type="ChEBI" id="CHEBI:59789"/>
        <dbReference type="ChEBI" id="CHEBI:156461"/>
        <dbReference type="ChEBI" id="CHEBI:172880"/>
    </reaction>
    <physiologicalReaction direction="left-to-right" evidence="15">
        <dbReference type="Rhea" id="RHEA:78476"/>
    </physiologicalReaction>
</comment>
<comment type="catalytic activity">
    <reaction evidence="14">
        <text>a 5'-end (N(2),N(7)-dimethyl 5'-triphosphoguanosine)-ribonucleoside in snoRNA + S-adenosyl-L-methionine = a 5'-end (N(2),N(2),N(7)-trimethyl 5'-triphosphoguanosine)-ribonucleoside in snoRNA + S-adenosyl-L-homocysteine + H(+)</text>
        <dbReference type="Rhea" id="RHEA:78507"/>
        <dbReference type="Rhea" id="RHEA-COMP:19088"/>
        <dbReference type="Rhea" id="RHEA-COMP:19090"/>
        <dbReference type="ChEBI" id="CHEBI:15378"/>
        <dbReference type="ChEBI" id="CHEBI:57856"/>
        <dbReference type="ChEBI" id="CHEBI:59789"/>
        <dbReference type="ChEBI" id="CHEBI:167623"/>
        <dbReference type="ChEBI" id="CHEBI:172880"/>
    </reaction>
    <physiologicalReaction direction="left-to-right" evidence="14">
        <dbReference type="Rhea" id="RHEA:78508"/>
    </physiologicalReaction>
</comment>
<evidence type="ECO:0000256" key="23">
    <source>
        <dbReference type="SAM" id="MobiDB-lite"/>
    </source>
</evidence>
<dbReference type="AlphaFoldDB" id="A0A0N5CEQ7"/>
<keyword evidence="8" id="KW-0808">Transferase</keyword>
<keyword evidence="12" id="KW-0539">Nucleus</keyword>
<dbReference type="InterPro" id="IPR029063">
    <property type="entry name" value="SAM-dependent_MTases_sf"/>
</dbReference>
<dbReference type="GO" id="GO:0005737">
    <property type="term" value="C:cytoplasm"/>
    <property type="evidence" value="ECO:0007669"/>
    <property type="project" value="UniProtKB-SubCell"/>
</dbReference>
<comment type="catalytic activity">
    <reaction evidence="16">
        <text>a 5'-end (N(2),N(7)-dimethyl 5'-triphosphoguanosine)-ribonucleoside in snRNA + S-adenosyl-L-methionine = a 5'-end (N(2),N(2),N(7)-trimethyl 5'-triphosphoguanosine)-ribonucleoside in snRNA + S-adenosyl-L-homocysteine + H(+)</text>
        <dbReference type="Rhea" id="RHEA:78479"/>
        <dbReference type="Rhea" id="RHEA-COMP:19087"/>
        <dbReference type="Rhea" id="RHEA-COMP:19089"/>
        <dbReference type="ChEBI" id="CHEBI:15378"/>
        <dbReference type="ChEBI" id="CHEBI:57856"/>
        <dbReference type="ChEBI" id="CHEBI:59789"/>
        <dbReference type="ChEBI" id="CHEBI:167623"/>
        <dbReference type="ChEBI" id="CHEBI:172880"/>
    </reaction>
    <physiologicalReaction direction="left-to-right" evidence="16">
        <dbReference type="Rhea" id="RHEA:78480"/>
    </physiologicalReaction>
</comment>
<sequence length="580" mass="66604">MSEKEYSYSFDWEEVLEATIQYESGISADVSLSKVYIYDDDLVMAGIKGVEDVEEFVKNYSPSDEIIISKNKVVPTSSLTGQNDVDPETSGNLVFSKKETREKRKKLALELASLTFSKYWKNNGEYLTLQSFINDFKENLDEDTVLKYEEKVEKIKPLDPYNLIKVHRDPILQGFSNISQKTFGLDYVNSLNWDDLYEEHRQLVKKQALMDFSEYKRTNIKGKCFSFLANVKKAKFVSGFDDSKYSIMDKSSDEEKNLDTSNESKDFDKSITGYKDLECNKGFEEMRNVTYYTNKPEFKLRILSLKPKGYDLDDTNKGTTTTIPEEDRSSSENVDLSFDPIKDEYLIASKARNYINADNEMRKYWNQRFRLFSKLNHGILMDREGWFSVTPEKIAKHIAERMVKRKNMIIFDGFTGVGGNAIQFALKGAYVYAVEMDPIRLKCAKRNAEVYGVADRIQFFLGDFFKIVESFVGSRNADEFCPSNQHIIDGVFLSPPWGGPEYLTKEVYDLKNDIPIDGFKVFEYSKKLSSNISYFLPRNTPLKQLISLAGPGGKCEIEHSVLNSKIKTLTAYYGNLIAST</sequence>
<dbReference type="Pfam" id="PF09445">
    <property type="entry name" value="Methyltransf_15"/>
    <property type="match status" value="1"/>
</dbReference>
<reference evidence="25" key="1">
    <citation type="submission" date="2017-02" db="UniProtKB">
        <authorList>
            <consortium name="WormBaseParasite"/>
        </authorList>
    </citation>
    <scope>IDENTIFICATION</scope>
</reference>
<comment type="similarity">
    <text evidence="13">Belongs to the methyltransferase superfamily. Trimethylguanosine synthase family.</text>
</comment>
<evidence type="ECO:0000256" key="2">
    <source>
        <dbReference type="ARBA" id="ARBA00004496"/>
    </source>
</evidence>
<comment type="subcellular location">
    <subcellularLocation>
        <location evidence="2">Cytoplasm</location>
    </subcellularLocation>
    <subcellularLocation>
        <location evidence="1">Nucleus</location>
        <location evidence="1">Cajal body</location>
    </subcellularLocation>
    <subcellularLocation>
        <location evidence="3">Nucleus</location>
        <location evidence="3">Nucleolus</location>
    </subcellularLocation>
</comment>
<evidence type="ECO:0000256" key="18">
    <source>
        <dbReference type="ARBA" id="ARBA00049790"/>
    </source>
</evidence>
<dbReference type="WBParaSite" id="SPAL_0001634400.1">
    <property type="protein sequence ID" value="SPAL_0001634400.1"/>
    <property type="gene ID" value="SPAL_0001634400"/>
</dbReference>
<keyword evidence="24" id="KW-1185">Reference proteome</keyword>
<evidence type="ECO:0000256" key="9">
    <source>
        <dbReference type="ARBA" id="ARBA00022691"/>
    </source>
</evidence>
<evidence type="ECO:0000256" key="10">
    <source>
        <dbReference type="ARBA" id="ARBA00023015"/>
    </source>
</evidence>
<keyword evidence="5" id="KW-0963">Cytoplasm</keyword>
<accession>A0A0N5CEQ7</accession>
<proteinExistence type="inferred from homology"/>
<dbReference type="CDD" id="cd02440">
    <property type="entry name" value="AdoMet_MTases"/>
    <property type="match status" value="1"/>
</dbReference>
<evidence type="ECO:0000256" key="5">
    <source>
        <dbReference type="ARBA" id="ARBA00022490"/>
    </source>
</evidence>
<dbReference type="Proteomes" id="UP000046392">
    <property type="component" value="Unplaced"/>
</dbReference>
<dbReference type="PANTHER" id="PTHR14741:SF32">
    <property type="entry name" value="TRIMETHYLGUANOSINE SYNTHASE"/>
    <property type="match status" value="1"/>
</dbReference>
<evidence type="ECO:0000256" key="4">
    <source>
        <dbReference type="ARBA" id="ARBA00018517"/>
    </source>
</evidence>
<dbReference type="InterPro" id="IPR019012">
    <property type="entry name" value="RNA_cap_Gua-N2-MeTrfase"/>
</dbReference>
<evidence type="ECO:0000256" key="22">
    <source>
        <dbReference type="ARBA" id="ARBA00081504"/>
    </source>
</evidence>
<evidence type="ECO:0000256" key="7">
    <source>
        <dbReference type="ARBA" id="ARBA00022603"/>
    </source>
</evidence>
<organism evidence="24 25">
    <name type="scientific">Strongyloides papillosus</name>
    <name type="common">Intestinal threadworm</name>
    <dbReference type="NCBI Taxonomy" id="174720"/>
    <lineage>
        <taxon>Eukaryota</taxon>
        <taxon>Metazoa</taxon>
        <taxon>Ecdysozoa</taxon>
        <taxon>Nematoda</taxon>
        <taxon>Chromadorea</taxon>
        <taxon>Rhabditida</taxon>
        <taxon>Tylenchina</taxon>
        <taxon>Panagrolaimomorpha</taxon>
        <taxon>Strongyloidoidea</taxon>
        <taxon>Strongyloididae</taxon>
        <taxon>Strongyloides</taxon>
    </lineage>
</organism>
<dbReference type="GO" id="GO:0015030">
    <property type="term" value="C:Cajal body"/>
    <property type="evidence" value="ECO:0007669"/>
    <property type="project" value="UniProtKB-SubCell"/>
</dbReference>
<evidence type="ECO:0000256" key="12">
    <source>
        <dbReference type="ARBA" id="ARBA00023242"/>
    </source>
</evidence>